<dbReference type="Pfam" id="PF05954">
    <property type="entry name" value="Phage_GPD"/>
    <property type="match status" value="1"/>
</dbReference>
<dbReference type="AlphaFoldDB" id="H6SNY1"/>
<accession>H6SNY1</accession>
<dbReference type="PATRIC" id="fig|1150469.3.peg.500"/>
<evidence type="ECO:0000256" key="1">
    <source>
        <dbReference type="SAM" id="MobiDB-lite"/>
    </source>
</evidence>
<feature type="region of interest" description="Disordered" evidence="1">
    <location>
        <begin position="132"/>
        <end position="151"/>
    </location>
</feature>
<proteinExistence type="predicted"/>
<dbReference type="STRING" id="1150469.RSPPHO_00427"/>
<evidence type="ECO:0000313" key="2">
    <source>
        <dbReference type="EMBL" id="CCG07053.1"/>
    </source>
</evidence>
<protein>
    <submittedName>
        <fullName evidence="2">Phage-related tail protein</fullName>
    </submittedName>
</protein>
<reference evidence="2 3" key="1">
    <citation type="submission" date="2012-02" db="EMBL/GenBank/DDBJ databases">
        <title>Shotgun genome sequence of Phaeospirillum photometricum DSM 122.</title>
        <authorList>
            <person name="Duquesne K."/>
            <person name="Sturgis J."/>
        </authorList>
    </citation>
    <scope>NUCLEOTIDE SEQUENCE [LARGE SCALE GENOMIC DNA]</scope>
    <source>
        <strain evidence="3">DSM122</strain>
    </source>
</reference>
<dbReference type="HOGENOM" id="CLU_037957_3_0_5"/>
<keyword evidence="3" id="KW-1185">Reference proteome</keyword>
<name>H6SNY1_PARPM</name>
<dbReference type="Proteomes" id="UP000033220">
    <property type="component" value="Chromosome DSM 122"/>
</dbReference>
<dbReference type="EMBL" id="HE663493">
    <property type="protein sequence ID" value="CCG07053.1"/>
    <property type="molecule type" value="Genomic_DNA"/>
</dbReference>
<sequence>MGVTASGGRLPTLTLQRTETVTHDFEVTDREGSVSGVQAKWQAWGEAKTKTVLAGAEKQPKTLKKTYPSEAEAKAAAEAHWAALQRSQMSLRLSLARGRADVVAGQTFRVAGFRPELDAVEWWVHEVTHAVDGSGGYTTSLSAESAAPEEP</sequence>
<organism evidence="2 3">
    <name type="scientific">Pararhodospirillum photometricum DSM 122</name>
    <dbReference type="NCBI Taxonomy" id="1150469"/>
    <lineage>
        <taxon>Bacteria</taxon>
        <taxon>Pseudomonadati</taxon>
        <taxon>Pseudomonadota</taxon>
        <taxon>Alphaproteobacteria</taxon>
        <taxon>Rhodospirillales</taxon>
        <taxon>Rhodospirillaceae</taxon>
        <taxon>Pararhodospirillum</taxon>
    </lineage>
</organism>
<gene>
    <name evidence="2" type="primary">D</name>
    <name evidence="2" type="ORF">RSPPHO_00427</name>
</gene>
<dbReference type="KEGG" id="rpm:RSPPHO_00427"/>
<evidence type="ECO:0000313" key="3">
    <source>
        <dbReference type="Proteomes" id="UP000033220"/>
    </source>
</evidence>
<dbReference type="eggNOG" id="COG3500">
    <property type="taxonomic scope" value="Bacteria"/>
</dbReference>